<protein>
    <submittedName>
        <fullName evidence="1">Competence protein ComK</fullName>
    </submittedName>
</protein>
<dbReference type="EMBL" id="JAUBDI010000005">
    <property type="protein sequence ID" value="MDW0113129.1"/>
    <property type="molecule type" value="Genomic_DNA"/>
</dbReference>
<organism evidence="1 2">
    <name type="scientific">Sporosarcina saromensis</name>
    <dbReference type="NCBI Taxonomy" id="359365"/>
    <lineage>
        <taxon>Bacteria</taxon>
        <taxon>Bacillati</taxon>
        <taxon>Bacillota</taxon>
        <taxon>Bacilli</taxon>
        <taxon>Bacillales</taxon>
        <taxon>Caryophanaceae</taxon>
        <taxon>Sporosarcina</taxon>
    </lineage>
</organism>
<dbReference type="InterPro" id="IPR010461">
    <property type="entry name" value="ComK"/>
</dbReference>
<evidence type="ECO:0000313" key="2">
    <source>
        <dbReference type="Proteomes" id="UP001282284"/>
    </source>
</evidence>
<dbReference type="Proteomes" id="UP001282284">
    <property type="component" value="Unassembled WGS sequence"/>
</dbReference>
<dbReference type="Pfam" id="PF06338">
    <property type="entry name" value="ComK"/>
    <property type="match status" value="1"/>
</dbReference>
<dbReference type="RefSeq" id="WP_317943279.1">
    <property type="nucleotide sequence ID" value="NZ_JAUBDI010000005.1"/>
</dbReference>
<keyword evidence="2" id="KW-1185">Reference proteome</keyword>
<name>A0ABU4G827_9BACL</name>
<evidence type="ECO:0000313" key="1">
    <source>
        <dbReference type="EMBL" id="MDW0113129.1"/>
    </source>
</evidence>
<accession>A0ABU4G827</accession>
<comment type="caution">
    <text evidence="1">The sequence shown here is derived from an EMBL/GenBank/DDBJ whole genome shotgun (WGS) entry which is preliminary data.</text>
</comment>
<proteinExistence type="predicted"/>
<sequence>MELKKYRLDEDALALIPEFKNGRQFTKVLTRNGMLLVEEKQEEILNATLLYYGASLRGARDGAKSILGKIKKMPIMVNETLGHYWFPVISPAKPVCIWLALHHIISYESIDKTHTKVWLSGGSFIIVPISKKSLEEKIQRTCTLRYEIETRTARATEQIREQRTTYEVSKHSGQLNYTFQQVESKEYMNR</sequence>
<reference evidence="1 2" key="1">
    <citation type="submission" date="2023-06" db="EMBL/GenBank/DDBJ databases">
        <title>Sporosarcina sp. nov., isolated from Korean traditional fermented seafood 'Jeotgal'.</title>
        <authorList>
            <person name="Yang A.I."/>
            <person name="Shin N.-R."/>
        </authorList>
    </citation>
    <scope>NUCLEOTIDE SEQUENCE [LARGE SCALE GENOMIC DNA]</scope>
    <source>
        <strain evidence="1 2">KCTC13119</strain>
    </source>
</reference>
<gene>
    <name evidence="1" type="ORF">QT711_08015</name>
</gene>